<dbReference type="EMBL" id="BAAAXF010000057">
    <property type="protein sequence ID" value="GAA3500803.1"/>
    <property type="molecule type" value="Genomic_DNA"/>
</dbReference>
<organism evidence="1 2">
    <name type="scientific">Streptomyces prasinosporus</name>
    <dbReference type="NCBI Taxonomy" id="68256"/>
    <lineage>
        <taxon>Bacteria</taxon>
        <taxon>Bacillati</taxon>
        <taxon>Actinomycetota</taxon>
        <taxon>Actinomycetes</taxon>
        <taxon>Kitasatosporales</taxon>
        <taxon>Streptomycetaceae</taxon>
        <taxon>Streptomyces</taxon>
        <taxon>Streptomyces albogriseolus group</taxon>
    </lineage>
</organism>
<sequence length="87" mass="9110">MPSISSVISMEVVAMPMPSASPLPAGAEDAGVEEAAAAPESVLEELSPELPHAVRRSAEVTPAAAARTTRCRITEVPFTEPCFYLLT</sequence>
<evidence type="ECO:0000313" key="2">
    <source>
        <dbReference type="Proteomes" id="UP001501455"/>
    </source>
</evidence>
<reference evidence="2" key="1">
    <citation type="journal article" date="2019" name="Int. J. Syst. Evol. Microbiol.">
        <title>The Global Catalogue of Microorganisms (GCM) 10K type strain sequencing project: providing services to taxonomists for standard genome sequencing and annotation.</title>
        <authorList>
            <consortium name="The Broad Institute Genomics Platform"/>
            <consortium name="The Broad Institute Genome Sequencing Center for Infectious Disease"/>
            <person name="Wu L."/>
            <person name="Ma J."/>
        </authorList>
    </citation>
    <scope>NUCLEOTIDE SEQUENCE [LARGE SCALE GENOMIC DNA]</scope>
    <source>
        <strain evidence="2">JCM 4816</strain>
    </source>
</reference>
<accession>A0ABP6U295</accession>
<gene>
    <name evidence="1" type="ORF">GCM10019016_079100</name>
</gene>
<dbReference type="Proteomes" id="UP001501455">
    <property type="component" value="Unassembled WGS sequence"/>
</dbReference>
<keyword evidence="2" id="KW-1185">Reference proteome</keyword>
<protein>
    <submittedName>
        <fullName evidence="1">Uncharacterized protein</fullName>
    </submittedName>
</protein>
<comment type="caution">
    <text evidence="1">The sequence shown here is derived from an EMBL/GenBank/DDBJ whole genome shotgun (WGS) entry which is preliminary data.</text>
</comment>
<evidence type="ECO:0000313" key="1">
    <source>
        <dbReference type="EMBL" id="GAA3500803.1"/>
    </source>
</evidence>
<name>A0ABP6U295_9ACTN</name>
<proteinExistence type="predicted"/>